<feature type="compositionally biased region" description="Basic and acidic residues" evidence="1">
    <location>
        <begin position="702"/>
        <end position="713"/>
    </location>
</feature>
<dbReference type="PhylomeDB" id="E9H1Z3"/>
<dbReference type="GO" id="GO:0005524">
    <property type="term" value="F:ATP binding"/>
    <property type="evidence" value="ECO:0000318"/>
    <property type="project" value="GO_Central"/>
</dbReference>
<evidence type="ECO:0000313" key="2">
    <source>
        <dbReference type="EMBL" id="EFX74280.1"/>
    </source>
</evidence>
<feature type="region of interest" description="Disordered" evidence="1">
    <location>
        <begin position="668"/>
        <end position="721"/>
    </location>
</feature>
<sequence>MLSEENETESHLQSDPKNPLTTEEDVANEIKEWMITSKTDRHTSPKSYKNAVEHIELKLSRPFSCFEATWTERQYVKTVLELWLEKSLGKAFDYMDDEKIDIREVSNVLSQLDSMDSFEDFYCKFNDVESPRRNWCDGECRYLKLILDQKDIFTSTSRFTNIVDCYFKQFTTSCIEKVFSKYLSDLVKDETNGKKYETFIIDLNDFLAIVNEDKNSLEKMLDPNFLKIYLEDYDNTGQDLIKEIVDMYVTSSKNDFLASVKKEEDLQAFLEKDLEENKVIIENITDTDWQGLFRRLSRNVSSFLTTVGSQRAPGSKPEWFIRYQKASSLMNDVEWTPKLQVLTKETCKRFFLPKTEIKVKEEDGKQIISIKGVAIFVSKMIGEMKRLKDENPHVEEIKIVGLKSVHIDCDLDNETWHGINVGIVTDKLIVDGVINDESSMEISSGVCWNISGKNSEEDDHQPMGEPVQPGESGGNVHVVCNVIINGQKWTIVSDGADGSAAFKWTKENFEELFPSICTSDRERAMNTVLTKLAEILPTENRTKGGNILPGHKGNFLISGTTDDSRNRAGQGGYGGDITIECFGKNEQNSTSEIPFMGEDTRRKSLKAVKMGVYVASGSNGCTGKSTGDIAYIHKIASKSTSKTEGKLYGFEKDQKIEVELDVIKKPRGDQNLFASKSGRCGQEKGNHSSKSRPSPRSNRPTESIDRVHSEDVVRPNGTPFQ</sequence>
<dbReference type="InParanoid" id="E9H1Z3"/>
<protein>
    <submittedName>
        <fullName evidence="2">Uncharacterized protein</fullName>
    </submittedName>
</protein>
<proteinExistence type="predicted"/>
<dbReference type="AlphaFoldDB" id="E9H1Z3"/>
<dbReference type="EMBL" id="GL732584">
    <property type="protein sequence ID" value="EFX74280.1"/>
    <property type="molecule type" value="Genomic_DNA"/>
</dbReference>
<dbReference type="InterPro" id="IPR000185">
    <property type="entry name" value="SecA"/>
</dbReference>
<gene>
    <name evidence="2" type="ORF">DAPPUDRAFT_252104</name>
</gene>
<organism evidence="2 3">
    <name type="scientific">Daphnia pulex</name>
    <name type="common">Water flea</name>
    <dbReference type="NCBI Taxonomy" id="6669"/>
    <lineage>
        <taxon>Eukaryota</taxon>
        <taxon>Metazoa</taxon>
        <taxon>Ecdysozoa</taxon>
        <taxon>Arthropoda</taxon>
        <taxon>Crustacea</taxon>
        <taxon>Branchiopoda</taxon>
        <taxon>Diplostraca</taxon>
        <taxon>Cladocera</taxon>
        <taxon>Anomopoda</taxon>
        <taxon>Daphniidae</taxon>
        <taxon>Daphnia</taxon>
    </lineage>
</organism>
<accession>E9H1Z3</accession>
<evidence type="ECO:0000313" key="3">
    <source>
        <dbReference type="Proteomes" id="UP000000305"/>
    </source>
</evidence>
<name>E9H1Z3_DAPPU</name>
<dbReference type="GO" id="GO:0006605">
    <property type="term" value="P:protein targeting"/>
    <property type="evidence" value="ECO:0007669"/>
    <property type="project" value="InterPro"/>
</dbReference>
<dbReference type="PANTHER" id="PTHR30612">
    <property type="entry name" value="SECA INNER MEMBRANE COMPONENT OF SEC PROTEIN SECRETION SYSTEM"/>
    <property type="match status" value="1"/>
</dbReference>
<dbReference type="eggNOG" id="ENOG502SXDB">
    <property type="taxonomic scope" value="Eukaryota"/>
</dbReference>
<keyword evidence="3" id="KW-1185">Reference proteome</keyword>
<dbReference type="GO" id="GO:0006886">
    <property type="term" value="P:intracellular protein transport"/>
    <property type="evidence" value="ECO:0007669"/>
    <property type="project" value="InterPro"/>
</dbReference>
<feature type="region of interest" description="Disordered" evidence="1">
    <location>
        <begin position="453"/>
        <end position="472"/>
    </location>
</feature>
<dbReference type="Proteomes" id="UP000000305">
    <property type="component" value="Unassembled WGS sequence"/>
</dbReference>
<evidence type="ECO:0000256" key="1">
    <source>
        <dbReference type="SAM" id="MobiDB-lite"/>
    </source>
</evidence>
<dbReference type="KEGG" id="dpx:DAPPUDRAFT_252104"/>
<feature type="region of interest" description="Disordered" evidence="1">
    <location>
        <begin position="1"/>
        <end position="22"/>
    </location>
</feature>
<feature type="compositionally biased region" description="Low complexity" evidence="1">
    <location>
        <begin position="691"/>
        <end position="700"/>
    </location>
</feature>
<reference evidence="2 3" key="1">
    <citation type="journal article" date="2011" name="Science">
        <title>The ecoresponsive genome of Daphnia pulex.</title>
        <authorList>
            <person name="Colbourne J.K."/>
            <person name="Pfrender M.E."/>
            <person name="Gilbert D."/>
            <person name="Thomas W.K."/>
            <person name="Tucker A."/>
            <person name="Oakley T.H."/>
            <person name="Tokishita S."/>
            <person name="Aerts A."/>
            <person name="Arnold G.J."/>
            <person name="Basu M.K."/>
            <person name="Bauer D.J."/>
            <person name="Caceres C.E."/>
            <person name="Carmel L."/>
            <person name="Casola C."/>
            <person name="Choi J.H."/>
            <person name="Detter J.C."/>
            <person name="Dong Q."/>
            <person name="Dusheyko S."/>
            <person name="Eads B.D."/>
            <person name="Frohlich T."/>
            <person name="Geiler-Samerotte K.A."/>
            <person name="Gerlach D."/>
            <person name="Hatcher P."/>
            <person name="Jogdeo S."/>
            <person name="Krijgsveld J."/>
            <person name="Kriventseva E.V."/>
            <person name="Kultz D."/>
            <person name="Laforsch C."/>
            <person name="Lindquist E."/>
            <person name="Lopez J."/>
            <person name="Manak J.R."/>
            <person name="Muller J."/>
            <person name="Pangilinan J."/>
            <person name="Patwardhan R.P."/>
            <person name="Pitluck S."/>
            <person name="Pritham E.J."/>
            <person name="Rechtsteiner A."/>
            <person name="Rho M."/>
            <person name="Rogozin I.B."/>
            <person name="Sakarya O."/>
            <person name="Salamov A."/>
            <person name="Schaack S."/>
            <person name="Shapiro H."/>
            <person name="Shiga Y."/>
            <person name="Skalitzky C."/>
            <person name="Smith Z."/>
            <person name="Souvorov A."/>
            <person name="Sung W."/>
            <person name="Tang Z."/>
            <person name="Tsuchiya D."/>
            <person name="Tu H."/>
            <person name="Vos H."/>
            <person name="Wang M."/>
            <person name="Wolf Y.I."/>
            <person name="Yamagata H."/>
            <person name="Yamada T."/>
            <person name="Ye Y."/>
            <person name="Shaw J.R."/>
            <person name="Andrews J."/>
            <person name="Crease T.J."/>
            <person name="Tang H."/>
            <person name="Lucas S.M."/>
            <person name="Robertson H.M."/>
            <person name="Bork P."/>
            <person name="Koonin E.V."/>
            <person name="Zdobnov E.M."/>
            <person name="Grigoriev I.V."/>
            <person name="Lynch M."/>
            <person name="Boore J.L."/>
        </authorList>
    </citation>
    <scope>NUCLEOTIDE SEQUENCE [LARGE SCALE GENOMIC DNA]</scope>
</reference>
<dbReference type="OrthoDB" id="6358317at2759"/>
<dbReference type="HOGENOM" id="CLU_383691_0_0_1"/>
<dbReference type="PANTHER" id="PTHR30612:SF0">
    <property type="entry name" value="CHLOROPLAST PROTEIN-TRANSPORTING ATPASE"/>
    <property type="match status" value="1"/>
</dbReference>